<keyword evidence="2" id="KW-1185">Reference proteome</keyword>
<protein>
    <submittedName>
        <fullName evidence="1">Uncharacterized protein</fullName>
    </submittedName>
</protein>
<accession>A0A0M2RAR7</accession>
<dbReference type="EMBL" id="LANI01000001">
    <property type="protein sequence ID" value="KKJ78741.1"/>
    <property type="molecule type" value="Genomic_DNA"/>
</dbReference>
<evidence type="ECO:0000313" key="2">
    <source>
        <dbReference type="Proteomes" id="UP000034491"/>
    </source>
</evidence>
<evidence type="ECO:0000313" key="1">
    <source>
        <dbReference type="EMBL" id="KKJ78741.1"/>
    </source>
</evidence>
<proteinExistence type="predicted"/>
<dbReference type="Proteomes" id="UP000034491">
    <property type="component" value="Unassembled WGS sequence"/>
</dbReference>
<organism evidence="1 2">
    <name type="scientific">Kiloniella litopenaei</name>
    <dbReference type="NCBI Taxonomy" id="1549748"/>
    <lineage>
        <taxon>Bacteria</taxon>
        <taxon>Pseudomonadati</taxon>
        <taxon>Pseudomonadota</taxon>
        <taxon>Alphaproteobacteria</taxon>
        <taxon>Rhodospirillales</taxon>
        <taxon>Kiloniellaceae</taxon>
        <taxon>Kiloniella</taxon>
    </lineage>
</organism>
<reference evidence="1 2" key="1">
    <citation type="submission" date="2015-03" db="EMBL/GenBank/DDBJ databases">
        <title>Genome sequence of Kiloniella sp. P1-1, isolated from the gut microflora of Pacific white shrimp, Penaeus vannamei.</title>
        <authorList>
            <person name="Shao Z."/>
            <person name="Wang L."/>
            <person name="Li X."/>
        </authorList>
    </citation>
    <scope>NUCLEOTIDE SEQUENCE [LARGE SCALE GENOMIC DNA]</scope>
    <source>
        <strain evidence="1 2">P1-1</strain>
    </source>
</reference>
<name>A0A0M2RAR7_9PROT</name>
<gene>
    <name evidence="1" type="ORF">WH95_01305</name>
</gene>
<comment type="caution">
    <text evidence="1">The sequence shown here is derived from an EMBL/GenBank/DDBJ whole genome shotgun (WGS) entry which is preliminary data.</text>
</comment>
<sequence length="127" mass="14029">MLNNPVGAVTYTPNNSANGSLHARWAFSAQEDVHIVCQGTAIRQKTGATPPQRSDVNSDTPTYDPFIGTYSIAYTGPDGHESDPWDLLITKRDEIYHAIWSKNDIVHYHGIGFVSQGDLICGWRPIT</sequence>
<dbReference type="AlphaFoldDB" id="A0A0M2RAR7"/>